<name>W2SDI1_CYPE1</name>
<dbReference type="RefSeq" id="XP_008710656.1">
    <property type="nucleotide sequence ID" value="XM_008712434.1"/>
</dbReference>
<feature type="domain" description="Complex 1 LYR protein" evidence="2">
    <location>
        <begin position="17"/>
        <end position="73"/>
    </location>
</feature>
<gene>
    <name evidence="3" type="ORF">HMPREF1541_00126</name>
</gene>
<comment type="similarity">
    <text evidence="1">Belongs to the complex I LYR family.</text>
</comment>
<dbReference type="eggNOG" id="KOG3801">
    <property type="taxonomic scope" value="Eukaryota"/>
</dbReference>
<dbReference type="EMBL" id="KB822711">
    <property type="protein sequence ID" value="ETN45944.1"/>
    <property type="molecule type" value="Genomic_DNA"/>
</dbReference>
<accession>W2SDI1</accession>
<dbReference type="InterPro" id="IPR045297">
    <property type="entry name" value="Complex1_LYR_LYRM4"/>
</dbReference>
<dbReference type="OrthoDB" id="275715at2759"/>
<dbReference type="GO" id="GO:1990221">
    <property type="term" value="C:L-cysteine desulfurase complex"/>
    <property type="evidence" value="ECO:0007669"/>
    <property type="project" value="TreeGrafter"/>
</dbReference>
<dbReference type="STRING" id="1220924.W2SDI1"/>
<evidence type="ECO:0000313" key="4">
    <source>
        <dbReference type="Proteomes" id="UP000030752"/>
    </source>
</evidence>
<dbReference type="CDD" id="cd20264">
    <property type="entry name" value="Complex1_LYR_LYRM4"/>
    <property type="match status" value="1"/>
</dbReference>
<dbReference type="AlphaFoldDB" id="W2SDI1"/>
<dbReference type="VEuPathDB" id="FungiDB:HMPREF1541_00126"/>
<dbReference type="GeneID" id="19967465"/>
<sequence length="120" mass="13535">MSAATALSAATDASAATVRSIYRQLLRQSSQFSNYNFREYARRRTRDAFHEHAGVQDERQRQELVQKALSELAILKRQTVVSQFFQLDRLVVEGGKSQLTALQGKEGHGGIVRQKEPGWT</sequence>
<dbReference type="Pfam" id="PF05347">
    <property type="entry name" value="Complex1_LYR"/>
    <property type="match status" value="1"/>
</dbReference>
<evidence type="ECO:0000256" key="1">
    <source>
        <dbReference type="ARBA" id="ARBA00009508"/>
    </source>
</evidence>
<organism evidence="3 4">
    <name type="scientific">Cyphellophora europaea (strain CBS 101466)</name>
    <name type="common">Phialophora europaea</name>
    <dbReference type="NCBI Taxonomy" id="1220924"/>
    <lineage>
        <taxon>Eukaryota</taxon>
        <taxon>Fungi</taxon>
        <taxon>Dikarya</taxon>
        <taxon>Ascomycota</taxon>
        <taxon>Pezizomycotina</taxon>
        <taxon>Eurotiomycetes</taxon>
        <taxon>Chaetothyriomycetidae</taxon>
        <taxon>Chaetothyriales</taxon>
        <taxon>Cyphellophoraceae</taxon>
        <taxon>Cyphellophora</taxon>
    </lineage>
</organism>
<evidence type="ECO:0000313" key="3">
    <source>
        <dbReference type="EMBL" id="ETN45944.1"/>
    </source>
</evidence>
<keyword evidence="4" id="KW-1185">Reference proteome</keyword>
<dbReference type="InParanoid" id="W2SDI1"/>
<dbReference type="GO" id="GO:0016226">
    <property type="term" value="P:iron-sulfur cluster assembly"/>
    <property type="evidence" value="ECO:0007669"/>
    <property type="project" value="InterPro"/>
</dbReference>
<dbReference type="GO" id="GO:0005739">
    <property type="term" value="C:mitochondrion"/>
    <property type="evidence" value="ECO:0007669"/>
    <property type="project" value="TreeGrafter"/>
</dbReference>
<evidence type="ECO:0000259" key="2">
    <source>
        <dbReference type="Pfam" id="PF05347"/>
    </source>
</evidence>
<dbReference type="InterPro" id="IPR008011">
    <property type="entry name" value="Complex1_LYR_dom"/>
</dbReference>
<dbReference type="HOGENOM" id="CLU_120076_0_0_1"/>
<dbReference type="FunCoup" id="W2SDI1">
    <property type="interactions" value="461"/>
</dbReference>
<dbReference type="PANTHER" id="PTHR13166:SF7">
    <property type="entry name" value="LYR MOTIF-CONTAINING PROTEIN 4"/>
    <property type="match status" value="1"/>
</dbReference>
<proteinExistence type="inferred from homology"/>
<protein>
    <recommendedName>
        <fullName evidence="2">Complex 1 LYR protein domain-containing protein</fullName>
    </recommendedName>
</protein>
<dbReference type="InterPro" id="IPR051522">
    <property type="entry name" value="ISC_assembly_LYR"/>
</dbReference>
<dbReference type="PANTHER" id="PTHR13166">
    <property type="entry name" value="PROTEIN C6ORF149"/>
    <property type="match status" value="1"/>
</dbReference>
<dbReference type="Proteomes" id="UP000030752">
    <property type="component" value="Unassembled WGS sequence"/>
</dbReference>
<reference evidence="3 4" key="1">
    <citation type="submission" date="2013-03" db="EMBL/GenBank/DDBJ databases">
        <title>The Genome Sequence of Phialophora europaea CBS 101466.</title>
        <authorList>
            <consortium name="The Broad Institute Genomics Platform"/>
            <person name="Cuomo C."/>
            <person name="de Hoog S."/>
            <person name="Gorbushina A."/>
            <person name="Walker B."/>
            <person name="Young S.K."/>
            <person name="Zeng Q."/>
            <person name="Gargeya S."/>
            <person name="Fitzgerald M."/>
            <person name="Haas B."/>
            <person name="Abouelleil A."/>
            <person name="Allen A.W."/>
            <person name="Alvarado L."/>
            <person name="Arachchi H.M."/>
            <person name="Berlin A.M."/>
            <person name="Chapman S.B."/>
            <person name="Gainer-Dewar J."/>
            <person name="Goldberg J."/>
            <person name="Griggs A."/>
            <person name="Gujja S."/>
            <person name="Hansen M."/>
            <person name="Howarth C."/>
            <person name="Imamovic A."/>
            <person name="Ireland A."/>
            <person name="Larimer J."/>
            <person name="McCowan C."/>
            <person name="Murphy C."/>
            <person name="Pearson M."/>
            <person name="Poon T.W."/>
            <person name="Priest M."/>
            <person name="Roberts A."/>
            <person name="Saif S."/>
            <person name="Shea T."/>
            <person name="Sisk P."/>
            <person name="Sykes S."/>
            <person name="Wortman J."/>
            <person name="Nusbaum C."/>
            <person name="Birren B."/>
        </authorList>
    </citation>
    <scope>NUCLEOTIDE SEQUENCE [LARGE SCALE GENOMIC DNA]</scope>
    <source>
        <strain evidence="3 4">CBS 101466</strain>
    </source>
</reference>